<reference evidence="3" key="2">
    <citation type="journal article" date="2023" name="IMA Fungus">
        <title>Comparative genomic study of the Penicillium genus elucidates a diverse pangenome and 15 lateral gene transfer events.</title>
        <authorList>
            <person name="Petersen C."/>
            <person name="Sorensen T."/>
            <person name="Nielsen M.R."/>
            <person name="Sondergaard T.E."/>
            <person name="Sorensen J.L."/>
            <person name="Fitzpatrick D.A."/>
            <person name="Frisvad J.C."/>
            <person name="Nielsen K.L."/>
        </authorList>
    </citation>
    <scope>NUCLEOTIDE SEQUENCE</scope>
    <source>
        <strain evidence="3">IBT 29677</strain>
    </source>
</reference>
<comment type="caution">
    <text evidence="3">The sequence shown here is derived from an EMBL/GenBank/DDBJ whole genome shotgun (WGS) entry which is preliminary data.</text>
</comment>
<dbReference type="OrthoDB" id="5399138at2759"/>
<keyword evidence="4" id="KW-1185">Reference proteome</keyword>
<sequence length="453" mass="50826">MIPSAPPTEQSLDPMQRWQESPPEDEPASMSAIMDAVNNAVIQDNARLSDYPDTASETNSRGSLDAFRHHRGRPSSASGDSGTSISSKFSAASHRSAGSGVSQSGSLSHKSQSRVGKTRQTKGQTKGQAKGQTKASQDTRRRFCCTFCCDRFKSKYDWARHEKSLHLNLEKWVCTPFGGVVFSPTTNRTHCAYCHALEPSSEHLSLHNHLACQGNNPEFRRKDHLTQHLRHTHKLEVMPLIDDWKIAGPAVSSRCGFCDTTMSTWTERIEHLAGHFREGTTMKEWRGDHGFAPFIAAQVKNWMPPYMIGSESHSLIPFSATDYNVQDHLNQISARVQGEETLTEQTDLPALDEIPPRSQLSSFTEVLTKHLSQYAQRQMKLGIVPTDEMFQRESRRIVYDTEDSWNQSIADNSEWLDAFRRLHCQPMQVIGSPQVDQESGLPYEMAGSSYAAE</sequence>
<name>A0A9W9SHF3_9EURO</name>
<dbReference type="RefSeq" id="XP_056482453.1">
    <property type="nucleotide sequence ID" value="XM_056636423.1"/>
</dbReference>
<dbReference type="SMART" id="SM00355">
    <property type="entry name" value="ZnF_C2H2"/>
    <property type="match status" value="3"/>
</dbReference>
<organism evidence="3 4">
    <name type="scientific">Penicillium cosmopolitanum</name>
    <dbReference type="NCBI Taxonomy" id="1131564"/>
    <lineage>
        <taxon>Eukaryota</taxon>
        <taxon>Fungi</taxon>
        <taxon>Dikarya</taxon>
        <taxon>Ascomycota</taxon>
        <taxon>Pezizomycotina</taxon>
        <taxon>Eurotiomycetes</taxon>
        <taxon>Eurotiomycetidae</taxon>
        <taxon>Eurotiales</taxon>
        <taxon>Aspergillaceae</taxon>
        <taxon>Penicillium</taxon>
    </lineage>
</organism>
<accession>A0A9W9SHF3</accession>
<dbReference type="EMBL" id="JAPZBU010000011">
    <property type="protein sequence ID" value="KAJ5378667.1"/>
    <property type="molecule type" value="Genomic_DNA"/>
</dbReference>
<evidence type="ECO:0000259" key="2">
    <source>
        <dbReference type="PROSITE" id="PS00028"/>
    </source>
</evidence>
<dbReference type="AlphaFoldDB" id="A0A9W9SHF3"/>
<dbReference type="GeneID" id="81375403"/>
<feature type="region of interest" description="Disordered" evidence="1">
    <location>
        <begin position="1"/>
        <end position="135"/>
    </location>
</feature>
<reference evidence="3" key="1">
    <citation type="submission" date="2022-12" db="EMBL/GenBank/DDBJ databases">
        <authorList>
            <person name="Petersen C."/>
        </authorList>
    </citation>
    <scope>NUCLEOTIDE SEQUENCE</scope>
    <source>
        <strain evidence="3">IBT 29677</strain>
    </source>
</reference>
<feature type="compositionally biased region" description="Polar residues" evidence="1">
    <location>
        <begin position="121"/>
        <end position="135"/>
    </location>
</feature>
<proteinExistence type="predicted"/>
<dbReference type="Proteomes" id="UP001147747">
    <property type="component" value="Unassembled WGS sequence"/>
</dbReference>
<dbReference type="InterPro" id="IPR013087">
    <property type="entry name" value="Znf_C2H2_type"/>
</dbReference>
<evidence type="ECO:0000313" key="4">
    <source>
        <dbReference type="Proteomes" id="UP001147747"/>
    </source>
</evidence>
<protein>
    <recommendedName>
        <fullName evidence="2">C2H2-type domain-containing protein</fullName>
    </recommendedName>
</protein>
<gene>
    <name evidence="3" type="ORF">N7509_011786</name>
</gene>
<feature type="compositionally biased region" description="Low complexity" evidence="1">
    <location>
        <begin position="75"/>
        <end position="110"/>
    </location>
</feature>
<feature type="domain" description="C2H2-type" evidence="2">
    <location>
        <begin position="144"/>
        <end position="166"/>
    </location>
</feature>
<evidence type="ECO:0000256" key="1">
    <source>
        <dbReference type="SAM" id="MobiDB-lite"/>
    </source>
</evidence>
<dbReference type="PROSITE" id="PS00028">
    <property type="entry name" value="ZINC_FINGER_C2H2_1"/>
    <property type="match status" value="1"/>
</dbReference>
<evidence type="ECO:0000313" key="3">
    <source>
        <dbReference type="EMBL" id="KAJ5378667.1"/>
    </source>
</evidence>